<organism evidence="8 9">
    <name type="scientific">Sphenostylis stenocarpa</name>
    <dbReference type="NCBI Taxonomy" id="92480"/>
    <lineage>
        <taxon>Eukaryota</taxon>
        <taxon>Viridiplantae</taxon>
        <taxon>Streptophyta</taxon>
        <taxon>Embryophyta</taxon>
        <taxon>Tracheophyta</taxon>
        <taxon>Spermatophyta</taxon>
        <taxon>Magnoliopsida</taxon>
        <taxon>eudicotyledons</taxon>
        <taxon>Gunneridae</taxon>
        <taxon>Pentapetalae</taxon>
        <taxon>rosids</taxon>
        <taxon>fabids</taxon>
        <taxon>Fabales</taxon>
        <taxon>Fabaceae</taxon>
        <taxon>Papilionoideae</taxon>
        <taxon>50 kb inversion clade</taxon>
        <taxon>NPAAA clade</taxon>
        <taxon>indigoferoid/millettioid clade</taxon>
        <taxon>Phaseoleae</taxon>
        <taxon>Sphenostylis</taxon>
    </lineage>
</organism>
<evidence type="ECO:0000256" key="1">
    <source>
        <dbReference type="ARBA" id="ARBA00004141"/>
    </source>
</evidence>
<evidence type="ECO:0000256" key="4">
    <source>
        <dbReference type="ARBA" id="ARBA00022989"/>
    </source>
</evidence>
<feature type="transmembrane region" description="Helical" evidence="7">
    <location>
        <begin position="212"/>
        <end position="236"/>
    </location>
</feature>
<gene>
    <name evidence="8" type="ORF">AYBTSS11_LOCUS13545</name>
</gene>
<dbReference type="Proteomes" id="UP001189624">
    <property type="component" value="Chromosome 4"/>
</dbReference>
<keyword evidence="3 7" id="KW-0812">Transmembrane</keyword>
<evidence type="ECO:0000256" key="3">
    <source>
        <dbReference type="ARBA" id="ARBA00022692"/>
    </source>
</evidence>
<keyword evidence="9" id="KW-1185">Reference proteome</keyword>
<feature type="transmembrane region" description="Helical" evidence="7">
    <location>
        <begin position="279"/>
        <end position="299"/>
    </location>
</feature>
<evidence type="ECO:0000256" key="5">
    <source>
        <dbReference type="ARBA" id="ARBA00023136"/>
    </source>
</evidence>
<feature type="transmembrane region" description="Helical" evidence="7">
    <location>
        <begin position="392"/>
        <end position="412"/>
    </location>
</feature>
<dbReference type="InterPro" id="IPR000109">
    <property type="entry name" value="POT_fam"/>
</dbReference>
<evidence type="ECO:0000313" key="9">
    <source>
        <dbReference type="Proteomes" id="UP001189624"/>
    </source>
</evidence>
<dbReference type="PANTHER" id="PTHR11654">
    <property type="entry name" value="OLIGOPEPTIDE TRANSPORTER-RELATED"/>
    <property type="match status" value="1"/>
</dbReference>
<feature type="transmembrane region" description="Helical" evidence="7">
    <location>
        <begin position="87"/>
        <end position="106"/>
    </location>
</feature>
<sequence>MSASSRKAERAIYGAIFCFALGNSGEKLAEYFLQCQLQEKIKSKKPDHHTGNTIRTNIWLYAPSIVVYLITVYSARTFKTDVESFRFTALLMGGTFLLFIFGCLWYRREKLPAESNLRKIQRICKAGLRKRKSEFPASGDCYYWKDYKQDHLYKHGEGVRLLPRVPRQFRWLDKAAIVKAEDPEELSAEMQEKKGNLCTVKEVREVKSLVPMIYLCIAFFAYSLLLACGNTFFIAQSNAAEISSRFICFIIRVAFGCFWKFEGMESGGGGRLMRKAGYIIRIGFGMSCAVICGVVAWHAEGRRLSFINGQPRQGDRNSTTAVVPQFALLGTSVGLVEGGLESLFEAHVAMSMWGYRDSFIELVSGVGQLLIIPFIFSSWVKTTVEDSRLDKLYLMLAILNGIFLLGFGYYSVRYAYWEEYPEDEKAPVEGRSENVPRPHSEDSFSRI</sequence>
<comment type="subcellular location">
    <subcellularLocation>
        <location evidence="1">Membrane</location>
        <topology evidence="1">Multi-pass membrane protein</topology>
    </subcellularLocation>
</comment>
<evidence type="ECO:0000256" key="6">
    <source>
        <dbReference type="SAM" id="MobiDB-lite"/>
    </source>
</evidence>
<reference evidence="8" key="1">
    <citation type="submission" date="2023-10" db="EMBL/GenBank/DDBJ databases">
        <authorList>
            <person name="Domelevo Entfellner J.-B."/>
        </authorList>
    </citation>
    <scope>NUCLEOTIDE SEQUENCE</scope>
</reference>
<name>A0AA86SGL0_9FABA</name>
<dbReference type="GO" id="GO:0016020">
    <property type="term" value="C:membrane"/>
    <property type="evidence" value="ECO:0007669"/>
    <property type="project" value="UniProtKB-SubCell"/>
</dbReference>
<evidence type="ECO:0000256" key="7">
    <source>
        <dbReference type="SAM" id="Phobius"/>
    </source>
</evidence>
<feature type="transmembrane region" description="Helical" evidence="7">
    <location>
        <begin position="242"/>
        <end position="259"/>
    </location>
</feature>
<feature type="transmembrane region" description="Helical" evidence="7">
    <location>
        <begin position="359"/>
        <end position="380"/>
    </location>
</feature>
<feature type="transmembrane region" description="Helical" evidence="7">
    <location>
        <begin position="58"/>
        <end position="75"/>
    </location>
</feature>
<feature type="region of interest" description="Disordered" evidence="6">
    <location>
        <begin position="424"/>
        <end position="447"/>
    </location>
</feature>
<dbReference type="Pfam" id="PF00854">
    <property type="entry name" value="PTR2"/>
    <property type="match status" value="1"/>
</dbReference>
<dbReference type="Gramene" id="rna-AYBTSS11_LOCUS13545">
    <property type="protein sequence ID" value="CAJ1949086.1"/>
    <property type="gene ID" value="gene-AYBTSS11_LOCUS13545"/>
</dbReference>
<keyword evidence="4 7" id="KW-1133">Transmembrane helix</keyword>
<accession>A0AA86SGL0</accession>
<evidence type="ECO:0000313" key="8">
    <source>
        <dbReference type="EMBL" id="CAJ1949086.1"/>
    </source>
</evidence>
<dbReference type="SUPFAM" id="SSF103473">
    <property type="entry name" value="MFS general substrate transporter"/>
    <property type="match status" value="1"/>
</dbReference>
<dbReference type="AlphaFoldDB" id="A0AA86SGL0"/>
<dbReference type="EMBL" id="OY731401">
    <property type="protein sequence ID" value="CAJ1949086.1"/>
    <property type="molecule type" value="Genomic_DNA"/>
</dbReference>
<dbReference type="GO" id="GO:0022857">
    <property type="term" value="F:transmembrane transporter activity"/>
    <property type="evidence" value="ECO:0007669"/>
    <property type="project" value="InterPro"/>
</dbReference>
<evidence type="ECO:0000256" key="2">
    <source>
        <dbReference type="ARBA" id="ARBA00005982"/>
    </source>
</evidence>
<comment type="similarity">
    <text evidence="2">Belongs to the major facilitator superfamily. Proton-dependent oligopeptide transporter (POT/PTR) (TC 2.A.17) family.</text>
</comment>
<proteinExistence type="inferred from homology"/>
<dbReference type="Gene3D" id="1.20.1250.20">
    <property type="entry name" value="MFS general substrate transporter like domains"/>
    <property type="match status" value="1"/>
</dbReference>
<dbReference type="InterPro" id="IPR036259">
    <property type="entry name" value="MFS_trans_sf"/>
</dbReference>
<protein>
    <submittedName>
        <fullName evidence="8">Uncharacterized protein</fullName>
    </submittedName>
</protein>
<keyword evidence="5 7" id="KW-0472">Membrane</keyword>